<dbReference type="PROSITE" id="PS51257">
    <property type="entry name" value="PROKAR_LIPOPROTEIN"/>
    <property type="match status" value="1"/>
</dbReference>
<evidence type="ECO:0000259" key="2">
    <source>
        <dbReference type="PROSITE" id="PS50853"/>
    </source>
</evidence>
<evidence type="ECO:0000313" key="3">
    <source>
        <dbReference type="EMBL" id="SFM02211.1"/>
    </source>
</evidence>
<organism evidence="3 4">
    <name type="scientific">Marinobacter zhejiangensis</name>
    <dbReference type="NCBI Taxonomy" id="488535"/>
    <lineage>
        <taxon>Bacteria</taxon>
        <taxon>Pseudomonadati</taxon>
        <taxon>Pseudomonadota</taxon>
        <taxon>Gammaproteobacteria</taxon>
        <taxon>Pseudomonadales</taxon>
        <taxon>Marinobacteraceae</taxon>
        <taxon>Marinobacter</taxon>
    </lineage>
</organism>
<dbReference type="STRING" id="488535.SAMN04487963_1064"/>
<keyword evidence="4" id="KW-1185">Reference proteome</keyword>
<dbReference type="Gene3D" id="2.60.40.10">
    <property type="entry name" value="Immunoglobulins"/>
    <property type="match status" value="1"/>
</dbReference>
<dbReference type="InterPro" id="IPR003961">
    <property type="entry name" value="FN3_dom"/>
</dbReference>
<feature type="compositionally biased region" description="Low complexity" evidence="1">
    <location>
        <begin position="77"/>
        <end position="99"/>
    </location>
</feature>
<dbReference type="RefSeq" id="WP_092020801.1">
    <property type="nucleotide sequence ID" value="NZ_FOUE01000001.1"/>
</dbReference>
<evidence type="ECO:0000256" key="1">
    <source>
        <dbReference type="SAM" id="MobiDB-lite"/>
    </source>
</evidence>
<proteinExistence type="predicted"/>
<reference evidence="4" key="1">
    <citation type="submission" date="2016-10" db="EMBL/GenBank/DDBJ databases">
        <authorList>
            <person name="Varghese N."/>
            <person name="Submissions S."/>
        </authorList>
    </citation>
    <scope>NUCLEOTIDE SEQUENCE [LARGE SCALE GENOMIC DNA]</scope>
    <source>
        <strain evidence="4">CGMCC 1.7061</strain>
    </source>
</reference>
<dbReference type="CDD" id="cd00063">
    <property type="entry name" value="FN3"/>
    <property type="match status" value="1"/>
</dbReference>
<protein>
    <recommendedName>
        <fullName evidence="2">Fibronectin type-III domain-containing protein</fullName>
    </recommendedName>
</protein>
<dbReference type="SUPFAM" id="SSF49265">
    <property type="entry name" value="Fibronectin type III"/>
    <property type="match status" value="1"/>
</dbReference>
<feature type="compositionally biased region" description="Polar residues" evidence="1">
    <location>
        <begin position="64"/>
        <end position="76"/>
    </location>
</feature>
<feature type="region of interest" description="Disordered" evidence="1">
    <location>
        <begin position="64"/>
        <end position="116"/>
    </location>
</feature>
<gene>
    <name evidence="3" type="ORF">SAMN04487963_1064</name>
</gene>
<accession>A0A1I4MG40</accession>
<sequence length="190" mass="20387">MPDTRPNWPAKLPTSLISLAIATALLFLTGCKQSGEDSYSSSAQAAPLVAEKREASALSAFRSTFGDSSQAGSQEVTSAPSSGSSLPTDSSDTTVTPPSSYQPERPTLSWSPPLTRENGDSLYMSEITGYRVRFRMRHQSSFQSMEMNGADNTTLPLDFFEPGAYEFSVSVVDSQGLESQPSDLIAVDLI</sequence>
<dbReference type="InterPro" id="IPR036116">
    <property type="entry name" value="FN3_sf"/>
</dbReference>
<dbReference type="AlphaFoldDB" id="A0A1I4MG40"/>
<feature type="domain" description="Fibronectin type-III" evidence="2">
    <location>
        <begin position="86"/>
        <end position="190"/>
    </location>
</feature>
<evidence type="ECO:0000313" key="4">
    <source>
        <dbReference type="Proteomes" id="UP000198519"/>
    </source>
</evidence>
<dbReference type="OrthoDB" id="6371755at2"/>
<dbReference type="PROSITE" id="PS50853">
    <property type="entry name" value="FN3"/>
    <property type="match status" value="1"/>
</dbReference>
<dbReference type="InterPro" id="IPR013783">
    <property type="entry name" value="Ig-like_fold"/>
</dbReference>
<dbReference type="Proteomes" id="UP000198519">
    <property type="component" value="Unassembled WGS sequence"/>
</dbReference>
<name>A0A1I4MG40_9GAMM</name>
<dbReference type="EMBL" id="FOUE01000001">
    <property type="protein sequence ID" value="SFM02211.1"/>
    <property type="molecule type" value="Genomic_DNA"/>
</dbReference>